<comment type="caution">
    <text evidence="3">The sequence shown here is derived from an EMBL/GenBank/DDBJ whole genome shotgun (WGS) entry which is preliminary data.</text>
</comment>
<keyword evidence="4" id="KW-1185">Reference proteome</keyword>
<dbReference type="Gene3D" id="3.40.50.720">
    <property type="entry name" value="NAD(P)-binding Rossmann-like Domain"/>
    <property type="match status" value="1"/>
</dbReference>
<dbReference type="EMBL" id="JBIAFJ010000005">
    <property type="protein sequence ID" value="MFE9169629.1"/>
    <property type="molecule type" value="Genomic_DNA"/>
</dbReference>
<reference evidence="3 4" key="1">
    <citation type="submission" date="2024-10" db="EMBL/GenBank/DDBJ databases">
        <title>The Natural Products Discovery Center: Release of the First 8490 Sequenced Strains for Exploring Actinobacteria Biosynthetic Diversity.</title>
        <authorList>
            <person name="Kalkreuter E."/>
            <person name="Kautsar S.A."/>
            <person name="Yang D."/>
            <person name="Bader C.D."/>
            <person name="Teijaro C.N."/>
            <person name="Fluegel L."/>
            <person name="Davis C.M."/>
            <person name="Simpson J.R."/>
            <person name="Lauterbach L."/>
            <person name="Steele A.D."/>
            <person name="Gui C."/>
            <person name="Meng S."/>
            <person name="Li G."/>
            <person name="Viehrig K."/>
            <person name="Ye F."/>
            <person name="Su P."/>
            <person name="Kiefer A.F."/>
            <person name="Nichols A."/>
            <person name="Cepeda A.J."/>
            <person name="Yan W."/>
            <person name="Fan B."/>
            <person name="Jiang Y."/>
            <person name="Adhikari A."/>
            <person name="Zheng C.-J."/>
            <person name="Schuster L."/>
            <person name="Cowan T.M."/>
            <person name="Smanski M.J."/>
            <person name="Chevrette M.G."/>
            <person name="De Carvalho L.P.S."/>
            <person name="Shen B."/>
        </authorList>
    </citation>
    <scope>NUCLEOTIDE SEQUENCE [LARGE SCALE GENOMIC DNA]</scope>
    <source>
        <strain evidence="3 4">NPDC007147</strain>
    </source>
</reference>
<dbReference type="InterPro" id="IPR028939">
    <property type="entry name" value="P5C_Rdtase_cat_N"/>
</dbReference>
<dbReference type="InterPro" id="IPR036291">
    <property type="entry name" value="NAD(P)-bd_dom_sf"/>
</dbReference>
<protein>
    <submittedName>
        <fullName evidence="3">NADPH-dependent F420 reductase</fullName>
    </submittedName>
</protein>
<accession>A0ABW6KNZ8</accession>
<name>A0ABW6KNZ8_9ACTN</name>
<dbReference type="SUPFAM" id="SSF51735">
    <property type="entry name" value="NAD(P)-binding Rossmann-fold domains"/>
    <property type="match status" value="1"/>
</dbReference>
<dbReference type="InterPro" id="IPR010185">
    <property type="entry name" value="NpdG"/>
</dbReference>
<evidence type="ECO:0000313" key="3">
    <source>
        <dbReference type="EMBL" id="MFE9169629.1"/>
    </source>
</evidence>
<evidence type="ECO:0000313" key="4">
    <source>
        <dbReference type="Proteomes" id="UP001601197"/>
    </source>
</evidence>
<organism evidence="3 4">
    <name type="scientific">Streptomyces kebangsaanensis</name>
    <dbReference type="NCBI Taxonomy" id="864058"/>
    <lineage>
        <taxon>Bacteria</taxon>
        <taxon>Bacillati</taxon>
        <taxon>Actinomycetota</taxon>
        <taxon>Actinomycetes</taxon>
        <taxon>Kitasatosporales</taxon>
        <taxon>Streptomycetaceae</taxon>
        <taxon>Streptomyces</taxon>
    </lineage>
</organism>
<proteinExistence type="predicted"/>
<dbReference type="PANTHER" id="PTHR14239:SF0">
    <property type="entry name" value="F420-DEPENDENT NADP REDUCTASE"/>
    <property type="match status" value="1"/>
</dbReference>
<gene>
    <name evidence="3" type="primary">npdG</name>
    <name evidence="3" type="ORF">ACFYNZ_08880</name>
</gene>
<dbReference type="InterPro" id="IPR051267">
    <property type="entry name" value="STEAP_metalloreductase"/>
</dbReference>
<dbReference type="NCBIfam" id="TIGR01915">
    <property type="entry name" value="npdG"/>
    <property type="match status" value="1"/>
</dbReference>
<dbReference type="RefSeq" id="WP_388344987.1">
    <property type="nucleotide sequence ID" value="NZ_JBIAFJ010000005.1"/>
</dbReference>
<sequence>MSDFPIGRIAVVGGTGPQGKGLAYRLARAGHPVVLGSRDAGRAADAAGELRALPGVAVPVDGASNEDAVRQAGTVLLAVPYQGHAELVASLADGLAGKVVISCVNPLGFDKGGPYGLPVAAGSAAEEAAGLVPSAAVVGAFHHLAAPLLLDPEADLSHEDVLVCGDDADAKARVMALATDVTSGRAVDAGRLRLAAQLEPLTAVLISVNKRYRTRSGVALTGLAPAAAVKEEVA</sequence>
<evidence type="ECO:0000256" key="1">
    <source>
        <dbReference type="ARBA" id="ARBA00023002"/>
    </source>
</evidence>
<dbReference type="Proteomes" id="UP001601197">
    <property type="component" value="Unassembled WGS sequence"/>
</dbReference>
<dbReference type="PANTHER" id="PTHR14239">
    <property type="entry name" value="DUDULIN-RELATED"/>
    <property type="match status" value="1"/>
</dbReference>
<feature type="domain" description="Pyrroline-5-carboxylate reductase catalytic N-terminal" evidence="2">
    <location>
        <begin position="8"/>
        <end position="106"/>
    </location>
</feature>
<keyword evidence="1" id="KW-0560">Oxidoreductase</keyword>
<dbReference type="Pfam" id="PF03807">
    <property type="entry name" value="F420_oxidored"/>
    <property type="match status" value="1"/>
</dbReference>
<evidence type="ECO:0000259" key="2">
    <source>
        <dbReference type="Pfam" id="PF03807"/>
    </source>
</evidence>